<evidence type="ECO:0000313" key="4">
    <source>
        <dbReference type="Proteomes" id="UP001190700"/>
    </source>
</evidence>
<gene>
    <name evidence="3" type="ORF">CYMTET_16909</name>
</gene>
<comment type="caution">
    <text evidence="3">The sequence shown here is derived from an EMBL/GenBank/DDBJ whole genome shotgun (WGS) entry which is preliminary data.</text>
</comment>
<feature type="compositionally biased region" description="Basic and acidic residues" evidence="1">
    <location>
        <begin position="202"/>
        <end position="212"/>
    </location>
</feature>
<dbReference type="Proteomes" id="UP001190700">
    <property type="component" value="Unassembled WGS sequence"/>
</dbReference>
<feature type="region of interest" description="Disordered" evidence="1">
    <location>
        <begin position="21"/>
        <end position="46"/>
    </location>
</feature>
<keyword evidence="4" id="KW-1185">Reference proteome</keyword>
<dbReference type="EMBL" id="LGRX02007476">
    <property type="protein sequence ID" value="KAK3274938.1"/>
    <property type="molecule type" value="Genomic_DNA"/>
</dbReference>
<dbReference type="InterPro" id="IPR022035">
    <property type="entry name" value="PCIF1_WW"/>
</dbReference>
<dbReference type="AlphaFoldDB" id="A0AAE0L7H3"/>
<feature type="compositionally biased region" description="Basic and acidic residues" evidence="1">
    <location>
        <begin position="33"/>
        <end position="42"/>
    </location>
</feature>
<evidence type="ECO:0000256" key="1">
    <source>
        <dbReference type="SAM" id="MobiDB-lite"/>
    </source>
</evidence>
<evidence type="ECO:0000259" key="2">
    <source>
        <dbReference type="Pfam" id="PF12237"/>
    </source>
</evidence>
<sequence>MVGALKEEVLDRLYDRYVASTGTNNTDQAHTPARGERRRSFEEQEPQLGTIHGLATEIVLLLKRYSCEEEEEVKKTALQNHWTLPPEIMQARQEAFGIQAEVFPSPLKVHSHTATYRSKFDRDTIFGSKGSAWDTHWGELGAFEFNPEYTTVDLDRALQEAHVHYGEVPGTRGGNLPGLDKNTNQSLLQEVRGHQNPRVRGNPKEEFHVPSP</sequence>
<protein>
    <recommendedName>
        <fullName evidence="2">PCIF1 WW domain-containing protein</fullName>
    </recommendedName>
</protein>
<organism evidence="3 4">
    <name type="scientific">Cymbomonas tetramitiformis</name>
    <dbReference type="NCBI Taxonomy" id="36881"/>
    <lineage>
        <taxon>Eukaryota</taxon>
        <taxon>Viridiplantae</taxon>
        <taxon>Chlorophyta</taxon>
        <taxon>Pyramimonadophyceae</taxon>
        <taxon>Pyramimonadales</taxon>
        <taxon>Pyramimonadaceae</taxon>
        <taxon>Cymbomonas</taxon>
    </lineage>
</organism>
<reference evidence="3 4" key="1">
    <citation type="journal article" date="2015" name="Genome Biol. Evol.">
        <title>Comparative Genomics of a Bacterivorous Green Alga Reveals Evolutionary Causalities and Consequences of Phago-Mixotrophic Mode of Nutrition.</title>
        <authorList>
            <person name="Burns J.A."/>
            <person name="Paasch A."/>
            <person name="Narechania A."/>
            <person name="Kim E."/>
        </authorList>
    </citation>
    <scope>NUCLEOTIDE SEQUENCE [LARGE SCALE GENOMIC DNA]</scope>
    <source>
        <strain evidence="3 4">PLY_AMNH</strain>
    </source>
</reference>
<feature type="domain" description="PCIF1 WW" evidence="2">
    <location>
        <begin position="52"/>
        <end position="160"/>
    </location>
</feature>
<feature type="region of interest" description="Disordered" evidence="1">
    <location>
        <begin position="191"/>
        <end position="212"/>
    </location>
</feature>
<proteinExistence type="predicted"/>
<dbReference type="Pfam" id="PF12237">
    <property type="entry name" value="PCIF1_WW"/>
    <property type="match status" value="1"/>
</dbReference>
<evidence type="ECO:0000313" key="3">
    <source>
        <dbReference type="EMBL" id="KAK3274938.1"/>
    </source>
</evidence>
<name>A0AAE0L7H3_9CHLO</name>
<accession>A0AAE0L7H3</accession>